<dbReference type="InterPro" id="IPR001789">
    <property type="entry name" value="Sig_transdc_resp-reg_receiver"/>
</dbReference>
<protein>
    <submittedName>
        <fullName evidence="4">Response regulator</fullName>
    </submittedName>
</protein>
<gene>
    <name evidence="4" type="ORF">DIU31_005815</name>
    <name evidence="5" type="ORF">J3L21_21910</name>
</gene>
<sequence>MNKRILIIDDDPDILEILSLVLLEGGYDVRMLSCGDTVFDDIKDFQLDLILMDVMLAGMDGRAICKDIKENHLTYFLPVILISGTHDLAESLHLPGAPNDFVAKPFDIDYLLERIEKQLAA</sequence>
<evidence type="ECO:0000313" key="4">
    <source>
        <dbReference type="EMBL" id="QEM03059.1"/>
    </source>
</evidence>
<dbReference type="Gene3D" id="3.40.50.2300">
    <property type="match status" value="1"/>
</dbReference>
<dbReference type="GO" id="GO:0000160">
    <property type="term" value="P:phosphorelay signal transduction system"/>
    <property type="evidence" value="ECO:0007669"/>
    <property type="project" value="InterPro"/>
</dbReference>
<dbReference type="Pfam" id="PF00072">
    <property type="entry name" value="Response_reg"/>
    <property type="match status" value="1"/>
</dbReference>
<dbReference type="EMBL" id="CP071880">
    <property type="protein sequence ID" value="QTE48193.1"/>
    <property type="molecule type" value="Genomic_DNA"/>
</dbReference>
<organism evidence="4 6">
    <name type="scientific">Mucilaginibacter rubeus</name>
    <dbReference type="NCBI Taxonomy" id="2027860"/>
    <lineage>
        <taxon>Bacteria</taxon>
        <taxon>Pseudomonadati</taxon>
        <taxon>Bacteroidota</taxon>
        <taxon>Sphingobacteriia</taxon>
        <taxon>Sphingobacteriales</taxon>
        <taxon>Sphingobacteriaceae</taxon>
        <taxon>Mucilaginibacter</taxon>
    </lineage>
</organism>
<dbReference type="PANTHER" id="PTHR44591">
    <property type="entry name" value="STRESS RESPONSE REGULATOR PROTEIN 1"/>
    <property type="match status" value="1"/>
</dbReference>
<evidence type="ECO:0000313" key="5">
    <source>
        <dbReference type="EMBL" id="QTE48193.1"/>
    </source>
</evidence>
<evidence type="ECO:0000313" key="7">
    <source>
        <dbReference type="Proteomes" id="UP000663940"/>
    </source>
</evidence>
<evidence type="ECO:0000256" key="1">
    <source>
        <dbReference type="ARBA" id="ARBA00022553"/>
    </source>
</evidence>
<dbReference type="InterPro" id="IPR011006">
    <property type="entry name" value="CheY-like_superfamily"/>
</dbReference>
<dbReference type="PROSITE" id="PS50110">
    <property type="entry name" value="RESPONSE_REGULATORY"/>
    <property type="match status" value="1"/>
</dbReference>
<evidence type="ECO:0000313" key="6">
    <source>
        <dbReference type="Proteomes" id="UP000250557"/>
    </source>
</evidence>
<dbReference type="EMBL" id="CP043451">
    <property type="protein sequence ID" value="QEM03059.1"/>
    <property type="molecule type" value="Genomic_DNA"/>
</dbReference>
<evidence type="ECO:0000259" key="3">
    <source>
        <dbReference type="PROSITE" id="PS50110"/>
    </source>
</evidence>
<evidence type="ECO:0000256" key="2">
    <source>
        <dbReference type="PROSITE-ProRule" id="PRU00169"/>
    </source>
</evidence>
<reference evidence="5 7" key="2">
    <citation type="submission" date="2021-03" db="EMBL/GenBank/DDBJ databases">
        <title>Mucilaginibacter strains isolated from gold and copper mining confer multi heavy-metal resistance.</title>
        <authorList>
            <person name="Li Y."/>
        </authorList>
    </citation>
    <scope>NUCLEOTIDE SEQUENCE [LARGE SCALE GENOMIC DNA]</scope>
    <source>
        <strain evidence="5 7">P2-4</strain>
    </source>
</reference>
<dbReference type="Proteomes" id="UP000663940">
    <property type="component" value="Chromosome"/>
</dbReference>
<keyword evidence="1 2" id="KW-0597">Phosphoprotein</keyword>
<dbReference type="AlphaFoldDB" id="A0AAE6JC98"/>
<dbReference type="Proteomes" id="UP000250557">
    <property type="component" value="Chromosome"/>
</dbReference>
<name>A0AAE6JC98_9SPHI</name>
<accession>A0AAE6JC98</accession>
<feature type="domain" description="Response regulatory" evidence="3">
    <location>
        <begin position="4"/>
        <end position="119"/>
    </location>
</feature>
<dbReference type="SUPFAM" id="SSF52172">
    <property type="entry name" value="CheY-like"/>
    <property type="match status" value="1"/>
</dbReference>
<feature type="modified residue" description="4-aspartylphosphate" evidence="2">
    <location>
        <position position="53"/>
    </location>
</feature>
<keyword evidence="7" id="KW-1185">Reference proteome</keyword>
<dbReference type="PANTHER" id="PTHR44591:SF3">
    <property type="entry name" value="RESPONSE REGULATORY DOMAIN-CONTAINING PROTEIN"/>
    <property type="match status" value="1"/>
</dbReference>
<dbReference type="RefSeq" id="WP_112656730.1">
    <property type="nucleotide sequence ID" value="NZ_CP043451.1"/>
</dbReference>
<dbReference type="SMART" id="SM00448">
    <property type="entry name" value="REC"/>
    <property type="match status" value="1"/>
</dbReference>
<proteinExistence type="predicted"/>
<dbReference type="InterPro" id="IPR050595">
    <property type="entry name" value="Bact_response_regulator"/>
</dbReference>
<reference evidence="4 6" key="1">
    <citation type="submission" date="2019-08" db="EMBL/GenBank/DDBJ databases">
        <title>Comparative genome analysis confer to the adaptation heavy metal polluted environment.</title>
        <authorList>
            <person name="Li Y."/>
        </authorList>
    </citation>
    <scope>NUCLEOTIDE SEQUENCE [LARGE SCALE GENOMIC DNA]</scope>
    <source>
        <strain evidence="4 6">P2</strain>
    </source>
</reference>